<dbReference type="Gene3D" id="3.40.640.10">
    <property type="entry name" value="Type I PLP-dependent aspartate aminotransferase-like (Major domain)"/>
    <property type="match status" value="1"/>
</dbReference>
<evidence type="ECO:0000256" key="8">
    <source>
        <dbReference type="RuleBase" id="RU000382"/>
    </source>
</evidence>
<dbReference type="GO" id="GO:0019752">
    <property type="term" value="P:carboxylic acid metabolic process"/>
    <property type="evidence" value="ECO:0007669"/>
    <property type="project" value="InterPro"/>
</dbReference>
<dbReference type="InterPro" id="IPR015422">
    <property type="entry name" value="PyrdxlP-dep_Trfase_small"/>
</dbReference>
<dbReference type="InterPro" id="IPR050477">
    <property type="entry name" value="GrpII_AminoAcid_Decarb"/>
</dbReference>
<evidence type="ECO:0000256" key="7">
    <source>
        <dbReference type="PIRSR" id="PIRSR602129-50"/>
    </source>
</evidence>
<dbReference type="AlphaFoldDB" id="A0A183CZD6"/>
<evidence type="ECO:0000313" key="10">
    <source>
        <dbReference type="Proteomes" id="UP000271098"/>
    </source>
</evidence>
<dbReference type="SUPFAM" id="SSF53383">
    <property type="entry name" value="PLP-dependent transferases"/>
    <property type="match status" value="1"/>
</dbReference>
<keyword evidence="2 7" id="KW-0663">Pyridoxal phosphate</keyword>
<dbReference type="PANTHER" id="PTHR42735">
    <property type="match status" value="1"/>
</dbReference>
<name>A0A183CZD6_9BILA</name>
<gene>
    <name evidence="9" type="ORF">GPUH_LOCUS1827</name>
</gene>
<dbReference type="EMBL" id="UYRT01002421">
    <property type="protein sequence ID" value="VDK31031.1"/>
    <property type="molecule type" value="Genomic_DNA"/>
</dbReference>
<dbReference type="GO" id="GO:0005783">
    <property type="term" value="C:endoplasmic reticulum"/>
    <property type="evidence" value="ECO:0007669"/>
    <property type="project" value="TreeGrafter"/>
</dbReference>
<dbReference type="InterPro" id="IPR015424">
    <property type="entry name" value="PyrdxlP-dep_Trfase"/>
</dbReference>
<dbReference type="InterPro" id="IPR015421">
    <property type="entry name" value="PyrdxlP-dep_Trfase_major"/>
</dbReference>
<evidence type="ECO:0000256" key="6">
    <source>
        <dbReference type="ARBA" id="ARBA00042568"/>
    </source>
</evidence>
<dbReference type="GO" id="GO:0008117">
    <property type="term" value="F:sphinganine-1-phosphate aldolase activity"/>
    <property type="evidence" value="ECO:0007669"/>
    <property type="project" value="UniProtKB-EC"/>
</dbReference>
<reference evidence="9 10" key="2">
    <citation type="submission" date="2018-11" db="EMBL/GenBank/DDBJ databases">
        <authorList>
            <consortium name="Pathogen Informatics"/>
        </authorList>
    </citation>
    <scope>NUCLEOTIDE SEQUENCE [LARGE SCALE GENOMIC DNA]</scope>
</reference>
<evidence type="ECO:0000256" key="2">
    <source>
        <dbReference type="ARBA" id="ARBA00022898"/>
    </source>
</evidence>
<keyword evidence="10" id="KW-1185">Reference proteome</keyword>
<evidence type="ECO:0000256" key="5">
    <source>
        <dbReference type="ARBA" id="ARBA00038965"/>
    </source>
</evidence>
<dbReference type="PANTHER" id="PTHR42735:SF6">
    <property type="entry name" value="SPHINGOSINE-1-PHOSPHATE LYASE 1"/>
    <property type="match status" value="1"/>
</dbReference>
<comment type="similarity">
    <text evidence="4">Belongs to the group II decarboxylase family. Sphingosine-1-phosphate lyase subfamily.</text>
</comment>
<dbReference type="WBParaSite" id="GPUH_0000183101-mRNA-1">
    <property type="protein sequence ID" value="GPUH_0000183101-mRNA-1"/>
    <property type="gene ID" value="GPUH_0000183101"/>
</dbReference>
<keyword evidence="3 8" id="KW-0456">Lyase</keyword>
<evidence type="ECO:0000256" key="3">
    <source>
        <dbReference type="ARBA" id="ARBA00023239"/>
    </source>
</evidence>
<dbReference type="Gene3D" id="3.90.1150.10">
    <property type="entry name" value="Aspartate Aminotransferase, domain 1"/>
    <property type="match status" value="1"/>
</dbReference>
<dbReference type="Proteomes" id="UP000271098">
    <property type="component" value="Unassembled WGS sequence"/>
</dbReference>
<evidence type="ECO:0000313" key="9">
    <source>
        <dbReference type="EMBL" id="VDK31031.1"/>
    </source>
</evidence>
<accession>A0A183CZD6</accession>
<evidence type="ECO:0000256" key="1">
    <source>
        <dbReference type="ARBA" id="ARBA00001933"/>
    </source>
</evidence>
<organism evidence="11">
    <name type="scientific">Gongylonema pulchrum</name>
    <dbReference type="NCBI Taxonomy" id="637853"/>
    <lineage>
        <taxon>Eukaryota</taxon>
        <taxon>Metazoa</taxon>
        <taxon>Ecdysozoa</taxon>
        <taxon>Nematoda</taxon>
        <taxon>Chromadorea</taxon>
        <taxon>Rhabditida</taxon>
        <taxon>Spirurina</taxon>
        <taxon>Spiruromorpha</taxon>
        <taxon>Spiruroidea</taxon>
        <taxon>Gongylonematidae</taxon>
        <taxon>Gongylonema</taxon>
    </lineage>
</organism>
<reference evidence="11" key="1">
    <citation type="submission" date="2016-06" db="UniProtKB">
        <authorList>
            <consortium name="WormBaseParasite"/>
        </authorList>
    </citation>
    <scope>IDENTIFICATION</scope>
</reference>
<protein>
    <recommendedName>
        <fullName evidence="5">sphinganine-1-phosphate aldolase</fullName>
        <ecNumber evidence="5">4.1.2.27</ecNumber>
    </recommendedName>
    <alternativeName>
        <fullName evidence="6">Sphingosine-1-phosphate aldolase</fullName>
    </alternativeName>
</protein>
<dbReference type="EC" id="4.1.2.27" evidence="5"/>
<dbReference type="GO" id="GO:0030170">
    <property type="term" value="F:pyridoxal phosphate binding"/>
    <property type="evidence" value="ECO:0007669"/>
    <property type="project" value="InterPro"/>
</dbReference>
<evidence type="ECO:0000313" key="11">
    <source>
        <dbReference type="WBParaSite" id="GPUH_0000183101-mRNA-1"/>
    </source>
</evidence>
<proteinExistence type="inferred from homology"/>
<dbReference type="GO" id="GO:0016020">
    <property type="term" value="C:membrane"/>
    <property type="evidence" value="ECO:0007669"/>
    <property type="project" value="GOC"/>
</dbReference>
<evidence type="ECO:0000256" key="4">
    <source>
        <dbReference type="ARBA" id="ARBA00038302"/>
    </source>
</evidence>
<dbReference type="OrthoDB" id="5859085at2759"/>
<comment type="cofactor">
    <cofactor evidence="1 7 8">
        <name>pyridoxal 5'-phosphate</name>
        <dbReference type="ChEBI" id="CHEBI:597326"/>
    </cofactor>
</comment>
<sequence>MRIRHVPVKSNQRVDIKRMREAISRSTCVLVGSAPNFPTGSIDDIEAIAQLGKEFDIPVHVDACLGGFLIPFMEEAGYKIPLFDFRLDGVTSISCDVHKYGYSPKGSSVILYRKPEYLHHQYMCFSDWTGGIYATPTFAGSRCGLAISLAWATLLHYGRSGYIQRTKEIIECARHISSAVESDIDGLRLLGSPDVSVVAFTSDSFNIYALIDDMTALGWNLNSLQNPAGKVLLAS</sequence>
<dbReference type="Pfam" id="PF00282">
    <property type="entry name" value="Pyridoxal_deC"/>
    <property type="match status" value="1"/>
</dbReference>
<dbReference type="InterPro" id="IPR002129">
    <property type="entry name" value="PyrdxlP-dep_de-COase"/>
</dbReference>
<dbReference type="GO" id="GO:0030149">
    <property type="term" value="P:sphingolipid catabolic process"/>
    <property type="evidence" value="ECO:0007669"/>
    <property type="project" value="TreeGrafter"/>
</dbReference>
<feature type="modified residue" description="N6-(pyridoxal phosphate)lysine" evidence="7">
    <location>
        <position position="99"/>
    </location>
</feature>